<keyword evidence="3" id="KW-0813">Transport</keyword>
<evidence type="ECO:0000256" key="5">
    <source>
        <dbReference type="ARBA" id="ARBA00022692"/>
    </source>
</evidence>
<evidence type="ECO:0000256" key="1">
    <source>
        <dbReference type="ARBA" id="ARBA00004651"/>
    </source>
</evidence>
<evidence type="ECO:0000256" key="3">
    <source>
        <dbReference type="ARBA" id="ARBA00022448"/>
    </source>
</evidence>
<comment type="similarity">
    <text evidence="2">Belongs to the autoinducer-2 exporter (AI-2E) (TC 2.A.86) family.</text>
</comment>
<feature type="transmembrane region" description="Helical" evidence="8">
    <location>
        <begin position="205"/>
        <end position="234"/>
    </location>
</feature>
<dbReference type="RefSeq" id="WP_345163696.1">
    <property type="nucleotide sequence ID" value="NZ_BAABHC010000042.1"/>
</dbReference>
<evidence type="ECO:0000256" key="2">
    <source>
        <dbReference type="ARBA" id="ARBA00009773"/>
    </source>
</evidence>
<sequence>MRRKKDRLKQLTYILLCGVLLVYVLVEARNFLYPIFLALLFSYLLYPVVKTLEEWGLPRILANFITIIAAMAVFITFIVLLYRQLAVFLGDFPTLQEQALRNIDKLQHSIDEEFGAGHPEDERWLRHQVNNAFELSSSFITDLLMSMTNTLTKFGLMPVYIFLMLYYRNKFENVVYRQLPSYQHPKAKRIIDEISLVTKHYMRGVVMVVLILCFVNSLGLLLIGVEYAIMLGVLSALMNFIPYFGTLIGAAIPLTYTLMVQGSPQKALWVLLLFLLVQFTENNILTPNITGSQVNINPMFTILSIIVGGMIWGLPGMFVAVPLLGMFKVYCDNNDGLRAWSYLLGTEGTEEHALTFSKIKQLFK</sequence>
<evidence type="ECO:0000256" key="6">
    <source>
        <dbReference type="ARBA" id="ARBA00022989"/>
    </source>
</evidence>
<dbReference type="InterPro" id="IPR002549">
    <property type="entry name" value="AI-2E-like"/>
</dbReference>
<proteinExistence type="inferred from homology"/>
<feature type="transmembrane region" description="Helical" evidence="8">
    <location>
        <begin position="267"/>
        <end position="285"/>
    </location>
</feature>
<dbReference type="PANTHER" id="PTHR21716">
    <property type="entry name" value="TRANSMEMBRANE PROTEIN"/>
    <property type="match status" value="1"/>
</dbReference>
<evidence type="ECO:0000313" key="10">
    <source>
        <dbReference type="Proteomes" id="UP001500552"/>
    </source>
</evidence>
<comment type="caution">
    <text evidence="9">The sequence shown here is derived from an EMBL/GenBank/DDBJ whole genome shotgun (WGS) entry which is preliminary data.</text>
</comment>
<protein>
    <submittedName>
        <fullName evidence="9">AI-2E family transporter</fullName>
    </submittedName>
</protein>
<evidence type="ECO:0000256" key="8">
    <source>
        <dbReference type="SAM" id="Phobius"/>
    </source>
</evidence>
<feature type="transmembrane region" description="Helical" evidence="8">
    <location>
        <begin position="61"/>
        <end position="82"/>
    </location>
</feature>
<keyword evidence="6 8" id="KW-1133">Transmembrane helix</keyword>
<feature type="transmembrane region" description="Helical" evidence="8">
    <location>
        <begin position="240"/>
        <end position="260"/>
    </location>
</feature>
<dbReference type="EMBL" id="BAABHC010000042">
    <property type="protein sequence ID" value="GAA4445469.1"/>
    <property type="molecule type" value="Genomic_DNA"/>
</dbReference>
<evidence type="ECO:0000256" key="4">
    <source>
        <dbReference type="ARBA" id="ARBA00022475"/>
    </source>
</evidence>
<reference evidence="10" key="1">
    <citation type="journal article" date="2019" name="Int. J. Syst. Evol. Microbiol.">
        <title>The Global Catalogue of Microorganisms (GCM) 10K type strain sequencing project: providing services to taxonomists for standard genome sequencing and annotation.</title>
        <authorList>
            <consortium name="The Broad Institute Genomics Platform"/>
            <consortium name="The Broad Institute Genome Sequencing Center for Infectious Disease"/>
            <person name="Wu L."/>
            <person name="Ma J."/>
        </authorList>
    </citation>
    <scope>NUCLEOTIDE SEQUENCE [LARGE SCALE GENOMIC DNA]</scope>
    <source>
        <strain evidence="10">JCM 17926</strain>
    </source>
</reference>
<feature type="transmembrane region" description="Helical" evidence="8">
    <location>
        <begin position="31"/>
        <end position="49"/>
    </location>
</feature>
<keyword evidence="5 8" id="KW-0812">Transmembrane</keyword>
<keyword evidence="4" id="KW-1003">Cell membrane</keyword>
<feature type="transmembrane region" description="Helical" evidence="8">
    <location>
        <begin position="143"/>
        <end position="167"/>
    </location>
</feature>
<accession>A0ABP8M831</accession>
<organism evidence="9 10">
    <name type="scientific">Pontibacter saemangeumensis</name>
    <dbReference type="NCBI Taxonomy" id="1084525"/>
    <lineage>
        <taxon>Bacteria</taxon>
        <taxon>Pseudomonadati</taxon>
        <taxon>Bacteroidota</taxon>
        <taxon>Cytophagia</taxon>
        <taxon>Cytophagales</taxon>
        <taxon>Hymenobacteraceae</taxon>
        <taxon>Pontibacter</taxon>
    </lineage>
</organism>
<name>A0ABP8M831_9BACT</name>
<feature type="transmembrane region" description="Helical" evidence="8">
    <location>
        <begin position="300"/>
        <end position="324"/>
    </location>
</feature>
<comment type="subcellular location">
    <subcellularLocation>
        <location evidence="1">Cell membrane</location>
        <topology evidence="1">Multi-pass membrane protein</topology>
    </subcellularLocation>
</comment>
<evidence type="ECO:0000256" key="7">
    <source>
        <dbReference type="ARBA" id="ARBA00023136"/>
    </source>
</evidence>
<evidence type="ECO:0000313" key="9">
    <source>
        <dbReference type="EMBL" id="GAA4445469.1"/>
    </source>
</evidence>
<dbReference type="PANTHER" id="PTHR21716:SF53">
    <property type="entry name" value="PERMEASE PERM-RELATED"/>
    <property type="match status" value="1"/>
</dbReference>
<dbReference type="Pfam" id="PF01594">
    <property type="entry name" value="AI-2E_transport"/>
    <property type="match status" value="1"/>
</dbReference>
<feature type="transmembrane region" description="Helical" evidence="8">
    <location>
        <begin position="7"/>
        <end position="25"/>
    </location>
</feature>
<dbReference type="Proteomes" id="UP001500552">
    <property type="component" value="Unassembled WGS sequence"/>
</dbReference>
<keyword evidence="7 8" id="KW-0472">Membrane</keyword>
<gene>
    <name evidence="9" type="ORF">GCM10023188_48690</name>
</gene>
<keyword evidence="10" id="KW-1185">Reference proteome</keyword>